<reference evidence="1" key="1">
    <citation type="submission" date="2020-06" db="EMBL/GenBank/DDBJ databases">
        <authorList>
            <person name="Li T."/>
            <person name="Hu X."/>
            <person name="Zhang T."/>
            <person name="Song X."/>
            <person name="Zhang H."/>
            <person name="Dai N."/>
            <person name="Sheng W."/>
            <person name="Hou X."/>
            <person name="Wei L."/>
        </authorList>
    </citation>
    <scope>NUCLEOTIDE SEQUENCE</scope>
    <source>
        <strain evidence="1">G02</strain>
        <tissue evidence="1">Leaf</tissue>
    </source>
</reference>
<name>A0AAW2WKM3_SESRA</name>
<gene>
    <name evidence="1" type="ORF">Sradi_0156600</name>
</gene>
<protein>
    <submittedName>
        <fullName evidence="1">Uncharacterized protein</fullName>
    </submittedName>
</protein>
<comment type="caution">
    <text evidence="1">The sequence shown here is derived from an EMBL/GenBank/DDBJ whole genome shotgun (WGS) entry which is preliminary data.</text>
</comment>
<accession>A0AAW2WKM3</accession>
<sequence length="139" mass="15165">MHVTLEENDFFVQIHDLPLPMMNLGVATLIGNNIGFSRDLEVDDTGCLWGTSLMVRVGLNVNRPLKRALKLGFLTCKILPHTVVGCGCRLRLGGNVKGLPAAGNLSQHSLVYIKGFESATSLALQFNSILRIFQSSLDL</sequence>
<proteinExistence type="predicted"/>
<organism evidence="1">
    <name type="scientific">Sesamum radiatum</name>
    <name type="common">Black benniseed</name>
    <dbReference type="NCBI Taxonomy" id="300843"/>
    <lineage>
        <taxon>Eukaryota</taxon>
        <taxon>Viridiplantae</taxon>
        <taxon>Streptophyta</taxon>
        <taxon>Embryophyta</taxon>
        <taxon>Tracheophyta</taxon>
        <taxon>Spermatophyta</taxon>
        <taxon>Magnoliopsida</taxon>
        <taxon>eudicotyledons</taxon>
        <taxon>Gunneridae</taxon>
        <taxon>Pentapetalae</taxon>
        <taxon>asterids</taxon>
        <taxon>lamiids</taxon>
        <taxon>Lamiales</taxon>
        <taxon>Pedaliaceae</taxon>
        <taxon>Sesamum</taxon>
    </lineage>
</organism>
<reference evidence="1" key="2">
    <citation type="journal article" date="2024" name="Plant">
        <title>Genomic evolution and insights into agronomic trait innovations of Sesamum species.</title>
        <authorList>
            <person name="Miao H."/>
            <person name="Wang L."/>
            <person name="Qu L."/>
            <person name="Liu H."/>
            <person name="Sun Y."/>
            <person name="Le M."/>
            <person name="Wang Q."/>
            <person name="Wei S."/>
            <person name="Zheng Y."/>
            <person name="Lin W."/>
            <person name="Duan Y."/>
            <person name="Cao H."/>
            <person name="Xiong S."/>
            <person name="Wang X."/>
            <person name="Wei L."/>
            <person name="Li C."/>
            <person name="Ma Q."/>
            <person name="Ju M."/>
            <person name="Zhao R."/>
            <person name="Li G."/>
            <person name="Mu C."/>
            <person name="Tian Q."/>
            <person name="Mei H."/>
            <person name="Zhang T."/>
            <person name="Gao T."/>
            <person name="Zhang H."/>
        </authorList>
    </citation>
    <scope>NUCLEOTIDE SEQUENCE</scope>
    <source>
        <strain evidence="1">G02</strain>
    </source>
</reference>
<dbReference type="EMBL" id="JACGWJ010000001">
    <property type="protein sequence ID" value="KAL0442177.1"/>
    <property type="molecule type" value="Genomic_DNA"/>
</dbReference>
<dbReference type="AlphaFoldDB" id="A0AAW2WKM3"/>
<evidence type="ECO:0000313" key="1">
    <source>
        <dbReference type="EMBL" id="KAL0442177.1"/>
    </source>
</evidence>